<dbReference type="SMART" id="SM00494">
    <property type="entry name" value="ChtBD2"/>
    <property type="match status" value="3"/>
</dbReference>
<dbReference type="InterPro" id="IPR036508">
    <property type="entry name" value="Chitin-bd_dom_sf"/>
</dbReference>
<evidence type="ECO:0000256" key="4">
    <source>
        <dbReference type="ARBA" id="ARBA00023157"/>
    </source>
</evidence>
<dbReference type="EMBL" id="CAKKLH010000336">
    <property type="protein sequence ID" value="CAH0113200.1"/>
    <property type="molecule type" value="Genomic_DNA"/>
</dbReference>
<protein>
    <recommendedName>
        <fullName evidence="7">Chitin-binding type-2 domain-containing protein</fullName>
    </recommendedName>
</protein>
<dbReference type="SUPFAM" id="SSF57625">
    <property type="entry name" value="Invertebrate chitin-binding proteins"/>
    <property type="match status" value="3"/>
</dbReference>
<gene>
    <name evidence="8" type="ORF">DGAL_LOCUS17002</name>
</gene>
<dbReference type="PANTHER" id="PTHR23301:SF110">
    <property type="entry name" value="LD43683P-RELATED"/>
    <property type="match status" value="1"/>
</dbReference>
<dbReference type="PROSITE" id="PS50940">
    <property type="entry name" value="CHIT_BIND_II"/>
    <property type="match status" value="3"/>
</dbReference>
<evidence type="ECO:0000313" key="8">
    <source>
        <dbReference type="EMBL" id="CAH0113200.1"/>
    </source>
</evidence>
<feature type="domain" description="Chitin-binding type-2" evidence="7">
    <location>
        <begin position="158"/>
        <end position="229"/>
    </location>
</feature>
<evidence type="ECO:0000256" key="2">
    <source>
        <dbReference type="ARBA" id="ARBA00022729"/>
    </source>
</evidence>
<proteinExistence type="predicted"/>
<dbReference type="Proteomes" id="UP000789390">
    <property type="component" value="Unassembled WGS sequence"/>
</dbReference>
<feature type="domain" description="Chitin-binding type-2" evidence="7">
    <location>
        <begin position="28"/>
        <end position="85"/>
    </location>
</feature>
<dbReference type="InterPro" id="IPR002557">
    <property type="entry name" value="Chitin-bd_dom"/>
</dbReference>
<evidence type="ECO:0000313" key="9">
    <source>
        <dbReference type="Proteomes" id="UP000789390"/>
    </source>
</evidence>
<dbReference type="OrthoDB" id="9991479at2759"/>
<keyword evidence="1" id="KW-0147">Chitin-binding</keyword>
<keyword evidence="2 6" id="KW-0732">Signal</keyword>
<reference evidence="8" key="1">
    <citation type="submission" date="2021-11" db="EMBL/GenBank/DDBJ databases">
        <authorList>
            <person name="Schell T."/>
        </authorList>
    </citation>
    <scope>NUCLEOTIDE SEQUENCE</scope>
    <source>
        <strain evidence="8">M5</strain>
    </source>
</reference>
<keyword evidence="3" id="KW-0677">Repeat</keyword>
<sequence length="233" mass="26495">MVKCLATLFYYAIAAVNILAYVTNGDPVRPCRKRRFPYFIADSDQCDLFYKCKDGQITEDLCPDGQVYEPESQSCFMIQRVACGRRKRLQLPRGNAICPRLNGRYPIENECFAYHECEQGTPTKVNCPPGLIFDIDQAVCEFPDMANRTECSAEKILSFTCPHGSNVQSDEVVLRFGDHERFPKKGDCRHFFMCLKSGRPRLGGCPLGLVYNPITFFCDTPENVAECENFYKA</sequence>
<evidence type="ECO:0000256" key="5">
    <source>
        <dbReference type="ARBA" id="ARBA00023180"/>
    </source>
</evidence>
<keyword evidence="5" id="KW-0325">Glycoprotein</keyword>
<evidence type="ECO:0000259" key="7">
    <source>
        <dbReference type="PROSITE" id="PS50940"/>
    </source>
</evidence>
<feature type="signal peptide" evidence="6">
    <location>
        <begin position="1"/>
        <end position="25"/>
    </location>
</feature>
<evidence type="ECO:0000256" key="3">
    <source>
        <dbReference type="ARBA" id="ARBA00022737"/>
    </source>
</evidence>
<dbReference type="PANTHER" id="PTHR23301">
    <property type="entry name" value="CHITIN BINDING PERITROPHIN-A"/>
    <property type="match status" value="1"/>
</dbReference>
<feature type="chain" id="PRO_5035307159" description="Chitin-binding type-2 domain-containing protein" evidence="6">
    <location>
        <begin position="26"/>
        <end position="233"/>
    </location>
</feature>
<comment type="caution">
    <text evidence="8">The sequence shown here is derived from an EMBL/GenBank/DDBJ whole genome shotgun (WGS) entry which is preliminary data.</text>
</comment>
<dbReference type="AlphaFoldDB" id="A0A8J2WNV4"/>
<evidence type="ECO:0000256" key="6">
    <source>
        <dbReference type="SAM" id="SignalP"/>
    </source>
</evidence>
<dbReference type="Pfam" id="PF01607">
    <property type="entry name" value="CBM_14"/>
    <property type="match status" value="3"/>
</dbReference>
<dbReference type="GO" id="GO:0005576">
    <property type="term" value="C:extracellular region"/>
    <property type="evidence" value="ECO:0007669"/>
    <property type="project" value="InterPro"/>
</dbReference>
<keyword evidence="9" id="KW-1185">Reference proteome</keyword>
<organism evidence="8 9">
    <name type="scientific">Daphnia galeata</name>
    <dbReference type="NCBI Taxonomy" id="27404"/>
    <lineage>
        <taxon>Eukaryota</taxon>
        <taxon>Metazoa</taxon>
        <taxon>Ecdysozoa</taxon>
        <taxon>Arthropoda</taxon>
        <taxon>Crustacea</taxon>
        <taxon>Branchiopoda</taxon>
        <taxon>Diplostraca</taxon>
        <taxon>Cladocera</taxon>
        <taxon>Anomopoda</taxon>
        <taxon>Daphniidae</taxon>
        <taxon>Daphnia</taxon>
    </lineage>
</organism>
<feature type="domain" description="Chitin-binding type-2" evidence="7">
    <location>
        <begin position="95"/>
        <end position="153"/>
    </location>
</feature>
<evidence type="ECO:0000256" key="1">
    <source>
        <dbReference type="ARBA" id="ARBA00022669"/>
    </source>
</evidence>
<dbReference type="InterPro" id="IPR051940">
    <property type="entry name" value="Chitin_bind-dev_reg"/>
</dbReference>
<dbReference type="GO" id="GO:0008061">
    <property type="term" value="F:chitin binding"/>
    <property type="evidence" value="ECO:0007669"/>
    <property type="project" value="UniProtKB-KW"/>
</dbReference>
<keyword evidence="4" id="KW-1015">Disulfide bond</keyword>
<name>A0A8J2WNV4_9CRUS</name>
<accession>A0A8J2WNV4</accession>
<dbReference type="Gene3D" id="2.170.140.10">
    <property type="entry name" value="Chitin binding domain"/>
    <property type="match status" value="3"/>
</dbReference>